<comment type="catalytic activity">
    <reaction evidence="1">
        <text>ATP + protein L-histidine = ADP + protein N-phospho-L-histidine.</text>
        <dbReference type="EC" id="2.7.13.3"/>
    </reaction>
</comment>
<dbReference type="InterPro" id="IPR003661">
    <property type="entry name" value="HisK_dim/P_dom"/>
</dbReference>
<dbReference type="SUPFAM" id="SSF55781">
    <property type="entry name" value="GAF domain-like"/>
    <property type="match status" value="1"/>
</dbReference>
<dbReference type="EMBL" id="JRLX01000009">
    <property type="protein sequence ID" value="KGO86602.1"/>
    <property type="molecule type" value="Genomic_DNA"/>
</dbReference>
<evidence type="ECO:0000256" key="2">
    <source>
        <dbReference type="ARBA" id="ARBA00012438"/>
    </source>
</evidence>
<dbReference type="SUPFAM" id="SSF47384">
    <property type="entry name" value="Homodimeric domain of signal transducing histidine kinase"/>
    <property type="match status" value="1"/>
</dbReference>
<dbReference type="Pfam" id="PF02518">
    <property type="entry name" value="HATPase_c"/>
    <property type="match status" value="1"/>
</dbReference>
<dbReference type="SMART" id="SM00065">
    <property type="entry name" value="GAF"/>
    <property type="match status" value="1"/>
</dbReference>
<protein>
    <recommendedName>
        <fullName evidence="2">histidine kinase</fullName>
        <ecNumber evidence="2">2.7.13.3</ecNumber>
    </recommendedName>
</protein>
<proteinExistence type="predicted"/>
<dbReference type="eggNOG" id="COG4251">
    <property type="taxonomic scope" value="Bacteria"/>
</dbReference>
<evidence type="ECO:0000313" key="8">
    <source>
        <dbReference type="Proteomes" id="UP000030152"/>
    </source>
</evidence>
<dbReference type="GO" id="GO:0007234">
    <property type="term" value="P:osmosensory signaling via phosphorelay pathway"/>
    <property type="evidence" value="ECO:0007669"/>
    <property type="project" value="TreeGrafter"/>
</dbReference>
<keyword evidence="5" id="KW-0418">Kinase</keyword>
<dbReference type="Pfam" id="PF01590">
    <property type="entry name" value="GAF"/>
    <property type="match status" value="1"/>
</dbReference>
<feature type="domain" description="Histidine kinase" evidence="6">
    <location>
        <begin position="208"/>
        <end position="434"/>
    </location>
</feature>
<dbReference type="OrthoDB" id="9124519at2"/>
<dbReference type="EC" id="2.7.13.3" evidence="2"/>
<dbReference type="Pfam" id="PF00512">
    <property type="entry name" value="HisKA"/>
    <property type="match status" value="1"/>
</dbReference>
<evidence type="ECO:0000256" key="4">
    <source>
        <dbReference type="ARBA" id="ARBA00022679"/>
    </source>
</evidence>
<dbReference type="Gene3D" id="1.10.287.130">
    <property type="match status" value="1"/>
</dbReference>
<evidence type="ECO:0000256" key="1">
    <source>
        <dbReference type="ARBA" id="ARBA00000085"/>
    </source>
</evidence>
<dbReference type="InterPro" id="IPR003594">
    <property type="entry name" value="HATPase_dom"/>
</dbReference>
<organism evidence="7 8">
    <name type="scientific">Flavobacterium rivuli WB 3.3-2 = DSM 21788</name>
    <dbReference type="NCBI Taxonomy" id="1121895"/>
    <lineage>
        <taxon>Bacteria</taxon>
        <taxon>Pseudomonadati</taxon>
        <taxon>Bacteroidota</taxon>
        <taxon>Flavobacteriia</taxon>
        <taxon>Flavobacteriales</taxon>
        <taxon>Flavobacteriaceae</taxon>
        <taxon>Flavobacterium</taxon>
    </lineage>
</organism>
<keyword evidence="3" id="KW-0597">Phosphoprotein</keyword>
<dbReference type="GO" id="GO:0030295">
    <property type="term" value="F:protein kinase activator activity"/>
    <property type="evidence" value="ECO:0007669"/>
    <property type="project" value="TreeGrafter"/>
</dbReference>
<dbReference type="InterPro" id="IPR036890">
    <property type="entry name" value="HATPase_C_sf"/>
</dbReference>
<accession>A0A0A2M1U6</accession>
<dbReference type="InterPro" id="IPR005467">
    <property type="entry name" value="His_kinase_dom"/>
</dbReference>
<dbReference type="PANTHER" id="PTHR42878">
    <property type="entry name" value="TWO-COMPONENT HISTIDINE KINASE"/>
    <property type="match status" value="1"/>
</dbReference>
<dbReference type="SUPFAM" id="SSF55874">
    <property type="entry name" value="ATPase domain of HSP90 chaperone/DNA topoisomerase II/histidine kinase"/>
    <property type="match status" value="1"/>
</dbReference>
<dbReference type="InterPro" id="IPR029016">
    <property type="entry name" value="GAF-like_dom_sf"/>
</dbReference>
<reference evidence="7 8" key="1">
    <citation type="submission" date="2013-09" db="EMBL/GenBank/DDBJ databases">
        <authorList>
            <person name="Zeng Z."/>
            <person name="Chen C."/>
        </authorList>
    </citation>
    <scope>NUCLEOTIDE SEQUENCE [LARGE SCALE GENOMIC DNA]</scope>
    <source>
        <strain evidence="7 8">WB 3.3-2</strain>
    </source>
</reference>
<dbReference type="STRING" id="1121895.GCA_000378485_03011"/>
<comment type="caution">
    <text evidence="7">The sequence shown here is derived from an EMBL/GenBank/DDBJ whole genome shotgun (WGS) entry which is preliminary data.</text>
</comment>
<dbReference type="InterPro" id="IPR050351">
    <property type="entry name" value="BphY/WalK/GraS-like"/>
</dbReference>
<sequence>METIKKDFSKDISDIGQIPIIQTILNVICQTTGMGFTAVARVTDEHWVTCSVRDDIGFGLKPGDELEIKTTICNEIRQNEMAVTIDHVDEDPQFYDHHTPKQYGFQSYISVPIMRRDGTFFGTLCAIDPDPHIVSSPAITGMFSLFADLISFHLNALYSAQENEIKLEQEMAFKDKLEKQVKDRTIELIENNKSLVKLNKELESFAYISSHDLQEPLRKIQTISSILIDTEKANLSVKGQDYFKRMQDAAKRMQTLINDLLAYSRTNVADGKLENTDLNSILDEVLLDLNEDIEKTHATIEAAEMCRADIIPFQFRQLLYNLIGNALKFKSKERPLIIKINSRIATGATLNVPKLNQDIDYCHISIADNGIGFDQQYSDKIFEVFQRLHDRTRFEGTGIGLAIVKKIVDNHNGIITATGQLGNGAQFDIYVPMI</sequence>
<dbReference type="Gene3D" id="3.30.565.10">
    <property type="entry name" value="Histidine kinase-like ATPase, C-terminal domain"/>
    <property type="match status" value="1"/>
</dbReference>
<evidence type="ECO:0000259" key="6">
    <source>
        <dbReference type="PROSITE" id="PS50109"/>
    </source>
</evidence>
<dbReference type="AlphaFoldDB" id="A0A0A2M1U6"/>
<evidence type="ECO:0000256" key="5">
    <source>
        <dbReference type="ARBA" id="ARBA00022777"/>
    </source>
</evidence>
<dbReference type="SMART" id="SM00388">
    <property type="entry name" value="HisKA"/>
    <property type="match status" value="1"/>
</dbReference>
<keyword evidence="8" id="KW-1185">Reference proteome</keyword>
<keyword evidence="4" id="KW-0808">Transferase</keyword>
<dbReference type="GO" id="GO:0000156">
    <property type="term" value="F:phosphorelay response regulator activity"/>
    <property type="evidence" value="ECO:0007669"/>
    <property type="project" value="TreeGrafter"/>
</dbReference>
<dbReference type="GO" id="GO:0000155">
    <property type="term" value="F:phosphorelay sensor kinase activity"/>
    <property type="evidence" value="ECO:0007669"/>
    <property type="project" value="InterPro"/>
</dbReference>
<dbReference type="InterPro" id="IPR036097">
    <property type="entry name" value="HisK_dim/P_sf"/>
</dbReference>
<dbReference type="PRINTS" id="PR00344">
    <property type="entry name" value="BCTRLSENSOR"/>
</dbReference>
<dbReference type="SMART" id="SM00387">
    <property type="entry name" value="HATPase_c"/>
    <property type="match status" value="1"/>
</dbReference>
<evidence type="ECO:0000313" key="7">
    <source>
        <dbReference type="EMBL" id="KGO86602.1"/>
    </source>
</evidence>
<dbReference type="RefSeq" id="WP_020214175.1">
    <property type="nucleotide sequence ID" value="NZ_JRLX01000009.1"/>
</dbReference>
<dbReference type="PROSITE" id="PS50109">
    <property type="entry name" value="HIS_KIN"/>
    <property type="match status" value="1"/>
</dbReference>
<evidence type="ECO:0000256" key="3">
    <source>
        <dbReference type="ARBA" id="ARBA00022553"/>
    </source>
</evidence>
<dbReference type="Gene3D" id="3.30.450.40">
    <property type="match status" value="1"/>
</dbReference>
<name>A0A0A2M1U6_9FLAO</name>
<gene>
    <name evidence="7" type="ORF">Q765_10280</name>
</gene>
<dbReference type="CDD" id="cd00082">
    <property type="entry name" value="HisKA"/>
    <property type="match status" value="1"/>
</dbReference>
<dbReference type="InterPro" id="IPR004358">
    <property type="entry name" value="Sig_transdc_His_kin-like_C"/>
</dbReference>
<dbReference type="eggNOG" id="COG2203">
    <property type="taxonomic scope" value="Bacteria"/>
</dbReference>
<dbReference type="PANTHER" id="PTHR42878:SF15">
    <property type="entry name" value="BACTERIOPHYTOCHROME"/>
    <property type="match status" value="1"/>
</dbReference>
<dbReference type="Proteomes" id="UP000030152">
    <property type="component" value="Unassembled WGS sequence"/>
</dbReference>
<dbReference type="InterPro" id="IPR003018">
    <property type="entry name" value="GAF"/>
</dbReference>